<dbReference type="InterPro" id="IPR029058">
    <property type="entry name" value="AB_hydrolase_fold"/>
</dbReference>
<evidence type="ECO:0000256" key="1">
    <source>
        <dbReference type="ARBA" id="ARBA00010884"/>
    </source>
</evidence>
<evidence type="ECO:0000256" key="2">
    <source>
        <dbReference type="SAM" id="Phobius"/>
    </source>
</evidence>
<dbReference type="VEuPathDB" id="TriTrypDB:C4B63_12g197"/>
<dbReference type="GO" id="GO:0047372">
    <property type="term" value="F:monoacylglycerol lipase activity"/>
    <property type="evidence" value="ECO:0007669"/>
    <property type="project" value="TreeGrafter"/>
</dbReference>
<dbReference type="Proteomes" id="UP000246121">
    <property type="component" value="Unassembled WGS sequence"/>
</dbReference>
<keyword evidence="2" id="KW-1133">Transmembrane helix</keyword>
<dbReference type="PANTHER" id="PTHR10794:SF63">
    <property type="entry name" value="ALPHA_BETA HYDROLASE 1, ISOFORM A"/>
    <property type="match status" value="1"/>
</dbReference>
<dbReference type="VEuPathDB" id="TriTrypDB:TcCL_ESM01766"/>
<dbReference type="VEuPathDB" id="TriTrypDB:TcG_01867"/>
<dbReference type="VEuPathDB" id="TriTrypDB:BCY84_13025"/>
<feature type="transmembrane region" description="Helical" evidence="2">
    <location>
        <begin position="7"/>
        <end position="35"/>
    </location>
</feature>
<accession>A0A2V2VVX9</accession>
<dbReference type="VEuPathDB" id="TriTrypDB:TcYC6_0043470"/>
<organism evidence="4 5">
    <name type="scientific">Trypanosoma cruzi</name>
    <dbReference type="NCBI Taxonomy" id="5693"/>
    <lineage>
        <taxon>Eukaryota</taxon>
        <taxon>Discoba</taxon>
        <taxon>Euglenozoa</taxon>
        <taxon>Kinetoplastea</taxon>
        <taxon>Metakinetoplastina</taxon>
        <taxon>Trypanosomatida</taxon>
        <taxon>Trypanosomatidae</taxon>
        <taxon>Trypanosoma</taxon>
        <taxon>Schizotrypanum</taxon>
    </lineage>
</organism>
<comment type="caution">
    <text evidence="4">The sequence shown here is derived from an EMBL/GenBank/DDBJ whole genome shotgun (WGS) entry which is preliminary data.</text>
</comment>
<dbReference type="Gene3D" id="3.40.50.1820">
    <property type="entry name" value="alpha/beta hydrolase"/>
    <property type="match status" value="1"/>
</dbReference>
<gene>
    <name evidence="4" type="ORF">C4B63_12g197</name>
</gene>
<protein>
    <recommendedName>
        <fullName evidence="3">AB hydrolase-1 domain-containing protein</fullName>
    </recommendedName>
</protein>
<dbReference type="VEuPathDB" id="TriTrypDB:TcCLB.510101.330"/>
<evidence type="ECO:0000259" key="3">
    <source>
        <dbReference type="Pfam" id="PF00561"/>
    </source>
</evidence>
<evidence type="ECO:0000313" key="4">
    <source>
        <dbReference type="EMBL" id="PWU98493.1"/>
    </source>
</evidence>
<dbReference type="VEuPathDB" id="TriTrypDB:C3747_44g115"/>
<dbReference type="VEuPathDB" id="TriTrypDB:TcCLB.507765.149"/>
<name>A0A2V2VVX9_TRYCR</name>
<dbReference type="GO" id="GO:0034338">
    <property type="term" value="F:short-chain carboxylesterase activity"/>
    <property type="evidence" value="ECO:0007669"/>
    <property type="project" value="TreeGrafter"/>
</dbReference>
<keyword evidence="2" id="KW-0812">Transmembrane</keyword>
<proteinExistence type="inferred from homology"/>
<dbReference type="VEuPathDB" id="TriTrypDB:ECC02_002934"/>
<dbReference type="Pfam" id="PF00561">
    <property type="entry name" value="Abhydrolase_1"/>
    <property type="match status" value="1"/>
</dbReference>
<sequence length="466" mass="53086">MYKYNSLFFYVFFFRAQVFTTFIIIFFFFAFHVVLLGFAMKLIANRFGFLVTHCVVHLLFYVVPVTLLNLFFRWPITFLEWMIQEEELTFSSQKDRRIATVSSLRNLTVYDSFGLGSYKYYEGPMYSGHVHTILGARRPHCRVEYIREKVIAGDGNPLFIDCLPPVLSGDAQVRGLVLILPGLLSSSRSVYVQRMANVLSREGFFVGVLNARGVGDTPLEKPQIFSAVYTADLRHVLKMHFNPTQVQERLKSSQPMPFIALGLSLGGVFLCKYIGEQGLWKETNPLSAAIALTSPFDLNASDDQLSNSLYNRAFLRNLIAYAERHKAVMERLPGVDTQLLFKGKRPLLYRLRSVFQFDQYITAPHFGFRSSEEYYNAGSCFVSLLTSQIPVLCIATRDDPICGTQKSIRRWERLANTNANVAYVEMPSGGHLGFVGNPIAEFNNDANEGERLVLRSLKRFCENFQV</sequence>
<feature type="domain" description="AB hydrolase-1" evidence="3">
    <location>
        <begin position="176"/>
        <end position="437"/>
    </location>
</feature>
<dbReference type="PANTHER" id="PTHR10794">
    <property type="entry name" value="ABHYDROLASE DOMAIN-CONTAINING PROTEIN"/>
    <property type="match status" value="1"/>
</dbReference>
<keyword evidence="2" id="KW-0472">Membrane</keyword>
<dbReference type="VEuPathDB" id="TriTrypDB:TCDM_00679"/>
<dbReference type="InterPro" id="IPR050960">
    <property type="entry name" value="AB_hydrolase_4_sf"/>
</dbReference>
<comment type="similarity">
    <text evidence="1">Belongs to the AB hydrolase superfamily. AB hydrolase 4 family.</text>
</comment>
<reference evidence="4 5" key="1">
    <citation type="journal article" date="2018" name="Microb. Genom.">
        <title>Expanding an expanded genome: long-read sequencing of Trypanosoma cruzi.</title>
        <authorList>
            <person name="Berna L."/>
            <person name="Rodriguez M."/>
            <person name="Chiribao M.L."/>
            <person name="Parodi-Talice A."/>
            <person name="Pita S."/>
            <person name="Rijo G."/>
            <person name="Alvarez-Valin F."/>
            <person name="Robello C."/>
        </authorList>
    </citation>
    <scope>NUCLEOTIDE SEQUENCE [LARGE SCALE GENOMIC DNA]</scope>
    <source>
        <strain evidence="4 5">Dm28c</strain>
    </source>
</reference>
<feature type="transmembrane region" description="Helical" evidence="2">
    <location>
        <begin position="47"/>
        <end position="72"/>
    </location>
</feature>
<dbReference type="SUPFAM" id="SSF53474">
    <property type="entry name" value="alpha/beta-Hydrolases"/>
    <property type="match status" value="1"/>
</dbReference>
<dbReference type="EMBL" id="PRFA01000012">
    <property type="protein sequence ID" value="PWU98493.1"/>
    <property type="molecule type" value="Genomic_DNA"/>
</dbReference>
<dbReference type="VEuPathDB" id="TriTrypDB:Tc_MARK_495"/>
<dbReference type="AlphaFoldDB" id="A0A2V2VVX9"/>
<dbReference type="VEuPathDB" id="TriTrypDB:TCSYLVIO_008116"/>
<evidence type="ECO:0000313" key="5">
    <source>
        <dbReference type="Proteomes" id="UP000246121"/>
    </source>
</evidence>
<dbReference type="InterPro" id="IPR000073">
    <property type="entry name" value="AB_hydrolase_1"/>
</dbReference>
<dbReference type="VEuPathDB" id="TriTrypDB:TcBrA4_0090280"/>